<gene>
    <name evidence="1" type="ORF">H9847_01690</name>
</gene>
<dbReference type="AlphaFoldDB" id="A0A948TEV6"/>
<evidence type="ECO:0000313" key="2">
    <source>
        <dbReference type="Proteomes" id="UP000733611"/>
    </source>
</evidence>
<reference evidence="1" key="1">
    <citation type="journal article" date="2021" name="PeerJ">
        <title>Extensive microbial diversity within the chicken gut microbiome revealed by metagenomics and culture.</title>
        <authorList>
            <person name="Gilroy R."/>
            <person name="Ravi A."/>
            <person name="Getino M."/>
            <person name="Pursley I."/>
            <person name="Horton D.L."/>
            <person name="Alikhan N.F."/>
            <person name="Baker D."/>
            <person name="Gharbi K."/>
            <person name="Hall N."/>
            <person name="Watson M."/>
            <person name="Adriaenssens E.M."/>
            <person name="Foster-Nyarko E."/>
            <person name="Jarju S."/>
            <person name="Secka A."/>
            <person name="Antonio M."/>
            <person name="Oren A."/>
            <person name="Chaudhuri R.R."/>
            <person name="La Ragione R."/>
            <person name="Hildebrand F."/>
            <person name="Pallen M.J."/>
        </authorList>
    </citation>
    <scope>NUCLEOTIDE SEQUENCE</scope>
    <source>
        <strain evidence="1">378</strain>
    </source>
</reference>
<reference evidence="1" key="2">
    <citation type="submission" date="2021-04" db="EMBL/GenBank/DDBJ databases">
        <authorList>
            <person name="Gilroy R."/>
        </authorList>
    </citation>
    <scope>NUCLEOTIDE SEQUENCE</scope>
    <source>
        <strain evidence="1">378</strain>
    </source>
</reference>
<comment type="caution">
    <text evidence="1">The sequence shown here is derived from an EMBL/GenBank/DDBJ whole genome shotgun (WGS) entry which is preliminary data.</text>
</comment>
<dbReference type="Proteomes" id="UP000733611">
    <property type="component" value="Unassembled WGS sequence"/>
</dbReference>
<organism evidence="1 2">
    <name type="scientific">Candidatus Anaerobiospirillum pullicola</name>
    <dbReference type="NCBI Taxonomy" id="2838451"/>
    <lineage>
        <taxon>Bacteria</taxon>
        <taxon>Pseudomonadati</taxon>
        <taxon>Pseudomonadota</taxon>
        <taxon>Gammaproteobacteria</taxon>
        <taxon>Aeromonadales</taxon>
        <taxon>Succinivibrionaceae</taxon>
        <taxon>Anaerobiospirillum</taxon>
    </lineage>
</organism>
<accession>A0A948TEV6</accession>
<name>A0A948TEV6_9GAMM</name>
<sequence length="516" mass="59476">MPRTPKDSITALRPTLEPELLKFVSAASKIFNLQLMPAAMMPPVEEDWVTLSYIHELQRQLNAKVQQEPELTAFFTQLMRKHYEYIKEQGWENRNQQLICYDMASSALMIILGYLRGFDDFRELIATGNEYMVQLVLLNTVLPLTIRPDQTYFHPLLMRIWLAVIKKSGPWPRFNPYSPPREKDALQALTKLLSGLYLFHAGRHGTRLEYKLPDIPTDKSFHATFKTPRFDSITLYPQCLTNATRIPPATEERSWSGMLHMVDNTNMRDMFYLLSESVTNEAEGVKLLTDALKENGQDISHVLFMLWEEVAADQITKAIVDAGANYLIFVNKDDLFYRGDRPTIKELRRQHFFGCRHVFTSSKELLAYTTPDVDVDKLLDIDVQNFVFVTSLDLSINDNAVKLACSLDESWLDLILKNAEEVLEQGKYDIEECAAQIVELTKLDLSHEMFADFILRQLKNPRELALVQATFDANGITMRAKAKRSTVIEALQEGSLFLHFFGKFMYPLLKRIKEPQ</sequence>
<dbReference type="EMBL" id="JAHLFE010000031">
    <property type="protein sequence ID" value="MBU3843575.1"/>
    <property type="molecule type" value="Genomic_DNA"/>
</dbReference>
<proteinExistence type="predicted"/>
<evidence type="ECO:0000313" key="1">
    <source>
        <dbReference type="EMBL" id="MBU3843575.1"/>
    </source>
</evidence>
<protein>
    <submittedName>
        <fullName evidence="1">Uncharacterized protein</fullName>
    </submittedName>
</protein>